<organism evidence="1 2">
    <name type="scientific">Catharanthus roseus</name>
    <name type="common">Madagascar periwinkle</name>
    <name type="synonym">Vinca rosea</name>
    <dbReference type="NCBI Taxonomy" id="4058"/>
    <lineage>
        <taxon>Eukaryota</taxon>
        <taxon>Viridiplantae</taxon>
        <taxon>Streptophyta</taxon>
        <taxon>Embryophyta</taxon>
        <taxon>Tracheophyta</taxon>
        <taxon>Spermatophyta</taxon>
        <taxon>Magnoliopsida</taxon>
        <taxon>eudicotyledons</taxon>
        <taxon>Gunneridae</taxon>
        <taxon>Pentapetalae</taxon>
        <taxon>asterids</taxon>
        <taxon>lamiids</taxon>
        <taxon>Gentianales</taxon>
        <taxon>Apocynaceae</taxon>
        <taxon>Rauvolfioideae</taxon>
        <taxon>Vinceae</taxon>
        <taxon>Catharanthinae</taxon>
        <taxon>Catharanthus</taxon>
    </lineage>
</organism>
<protein>
    <submittedName>
        <fullName evidence="1">Uncharacterized protein</fullName>
    </submittedName>
</protein>
<proteinExistence type="predicted"/>
<comment type="caution">
    <text evidence="1">The sequence shown here is derived from an EMBL/GenBank/DDBJ whole genome shotgun (WGS) entry which is preliminary data.</text>
</comment>
<evidence type="ECO:0000313" key="1">
    <source>
        <dbReference type="EMBL" id="KAI5668707.1"/>
    </source>
</evidence>
<reference evidence="2" key="1">
    <citation type="journal article" date="2023" name="Nat. Plants">
        <title>Single-cell RNA sequencing provides a high-resolution roadmap for understanding the multicellular compartmentation of specialized metabolism.</title>
        <authorList>
            <person name="Sun S."/>
            <person name="Shen X."/>
            <person name="Li Y."/>
            <person name="Li Y."/>
            <person name="Wang S."/>
            <person name="Li R."/>
            <person name="Zhang H."/>
            <person name="Shen G."/>
            <person name="Guo B."/>
            <person name="Wei J."/>
            <person name="Xu J."/>
            <person name="St-Pierre B."/>
            <person name="Chen S."/>
            <person name="Sun C."/>
        </authorList>
    </citation>
    <scope>NUCLEOTIDE SEQUENCE [LARGE SCALE GENOMIC DNA]</scope>
</reference>
<dbReference type="EMBL" id="CM044704">
    <property type="protein sequence ID" value="KAI5668707.1"/>
    <property type="molecule type" value="Genomic_DNA"/>
</dbReference>
<evidence type="ECO:0000313" key="2">
    <source>
        <dbReference type="Proteomes" id="UP001060085"/>
    </source>
</evidence>
<dbReference type="Proteomes" id="UP001060085">
    <property type="component" value="Linkage Group LG04"/>
</dbReference>
<sequence>MPTIHNDRLSSGTTELPFLGIRFEEQKSRSSLPLREKVSRIFRERKCLSVTLVTTEADSEGVFPIYPSLTHGAAAARRPFVCPVTVHLLCLGHLFSLISADGFYCGGDPPQEPETNPESSALSSSTLVLPSIPETPDPILDGSDEEEEHPEAQAQALRATR</sequence>
<name>A0ACC0B7Y3_CATRO</name>
<keyword evidence="2" id="KW-1185">Reference proteome</keyword>
<accession>A0ACC0B7Y3</accession>
<gene>
    <name evidence="1" type="ORF">M9H77_18560</name>
</gene>